<dbReference type="PROSITE" id="PS51708">
    <property type="entry name" value="CHAD"/>
    <property type="match status" value="1"/>
</dbReference>
<gene>
    <name evidence="1" type="ORF">C0V82_03185</name>
</gene>
<dbReference type="InterPro" id="IPR038186">
    <property type="entry name" value="CHAD_dom_sf"/>
</dbReference>
<dbReference type="GO" id="GO:0046872">
    <property type="term" value="F:metal ion binding"/>
    <property type="evidence" value="ECO:0007669"/>
    <property type="project" value="TreeGrafter"/>
</dbReference>
<dbReference type="Gene3D" id="1.40.20.10">
    <property type="entry name" value="CHAD domain"/>
    <property type="match status" value="1"/>
</dbReference>
<dbReference type="GO" id="GO:0050355">
    <property type="term" value="F:inorganic triphosphate phosphatase activity"/>
    <property type="evidence" value="ECO:0007669"/>
    <property type="project" value="InterPro"/>
</dbReference>
<dbReference type="InterPro" id="IPR033469">
    <property type="entry name" value="CYTH-like_dom_sf"/>
</dbReference>
<dbReference type="Gene3D" id="2.40.320.10">
    <property type="entry name" value="Hypothetical Protein Pfu-838710-001"/>
    <property type="match status" value="1"/>
</dbReference>
<dbReference type="SMART" id="SM01118">
    <property type="entry name" value="CYTH"/>
    <property type="match status" value="1"/>
</dbReference>
<dbReference type="EMBL" id="CP025611">
    <property type="protein sequence ID" value="AUN29354.1"/>
    <property type="molecule type" value="Genomic_DNA"/>
</dbReference>
<reference evidence="1 2" key="1">
    <citation type="submission" date="2017-12" db="EMBL/GenBank/DDBJ databases">
        <title>Genomes of bacteria within cyanobacterial aggregates.</title>
        <authorList>
            <person name="Cai H."/>
        </authorList>
    </citation>
    <scope>NUCLEOTIDE SEQUENCE [LARGE SCALE GENOMIC DNA]</scope>
    <source>
        <strain evidence="1 2">TH16</strain>
    </source>
</reference>
<proteinExistence type="predicted"/>
<evidence type="ECO:0000313" key="2">
    <source>
        <dbReference type="Proteomes" id="UP000234752"/>
    </source>
</evidence>
<dbReference type="Pfam" id="PF05235">
    <property type="entry name" value="CHAD"/>
    <property type="match status" value="1"/>
</dbReference>
<evidence type="ECO:0000313" key="1">
    <source>
        <dbReference type="EMBL" id="AUN29354.1"/>
    </source>
</evidence>
<dbReference type="Proteomes" id="UP000234752">
    <property type="component" value="Chromosome eg_1"/>
</dbReference>
<keyword evidence="2" id="KW-1185">Reference proteome</keyword>
<dbReference type="AlphaFoldDB" id="A0A2K9N8E1"/>
<protein>
    <submittedName>
        <fullName evidence="1">Uncharacterized protein</fullName>
    </submittedName>
</protein>
<dbReference type="Pfam" id="PF01928">
    <property type="entry name" value="CYTH"/>
    <property type="match status" value="1"/>
</dbReference>
<dbReference type="PROSITE" id="PS51707">
    <property type="entry name" value="CYTH"/>
    <property type="match status" value="1"/>
</dbReference>
<dbReference type="InterPro" id="IPR039013">
    <property type="entry name" value="YgiF"/>
</dbReference>
<name>A0A2K9N8E1_9PROT</name>
<dbReference type="InterPro" id="IPR007899">
    <property type="entry name" value="CHAD_dom"/>
</dbReference>
<dbReference type="KEGG" id="ncb:C0V82_03185"/>
<organism evidence="1 2">
    <name type="scientific">Niveispirillum cyanobacteriorum</name>
    <dbReference type="NCBI Taxonomy" id="1612173"/>
    <lineage>
        <taxon>Bacteria</taxon>
        <taxon>Pseudomonadati</taxon>
        <taxon>Pseudomonadota</taxon>
        <taxon>Alphaproteobacteria</taxon>
        <taxon>Rhodospirillales</taxon>
        <taxon>Azospirillaceae</taxon>
        <taxon>Niveispirillum</taxon>
    </lineage>
</organism>
<dbReference type="SMART" id="SM00880">
    <property type="entry name" value="CHAD"/>
    <property type="match status" value="1"/>
</dbReference>
<dbReference type="CDD" id="cd07756">
    <property type="entry name" value="CYTH-like_Pase_CHAD"/>
    <property type="match status" value="1"/>
</dbReference>
<dbReference type="SUPFAM" id="SSF55154">
    <property type="entry name" value="CYTH-like phosphatases"/>
    <property type="match status" value="1"/>
</dbReference>
<sequence>MPLPSHAALRYVKGSFPDGTEARAPLNAKPKAPRIPRPEREVEIKLLADPADLPRIAALSLVRERLVMQAEPARQHTAYYDTPGLALAKRGLALRLRRQGMKREQSVKTMSSGEAGDGAGIAVRREWRWDVAGDGLDAGLLRQGDLSELIPADALDSLSPLFTTDVQRTILLLRAGDEGRVELALDLGQALVMSPDGQPSARHTISEVELELKQGEVADLFRLAADIHARVPLRLSTRSKADLGLALLTGAQPRAHAVRPLGITPITTVMEAFRHIGRNGLAHLLDNQPAFTDGMGDPAALREMASAVRRLITAYSLFADLIHTDQGDALRDQLKVLGRKLEKARDWQKLAMALTELPQEARKGAVGPVSAARAKALDKAMRLLSSPEWTGWQLEFAAWLEAGDWAQQPHGCPFGTTLSEIAGDMLRQRLEALRAVGLPGDVATAIKAHKRLRKLRYDLDFCRAVWPAERVDPLQRAVDALRTPLKQVADDMNAAGLLDKIEQSAAADALRKRAAAALKPLPALWTAFLAADVVAAVAA</sequence>
<dbReference type="PANTHER" id="PTHR39569:SF1">
    <property type="entry name" value="INORGANIC TRIPHOSPHATASE"/>
    <property type="match status" value="1"/>
</dbReference>
<dbReference type="PANTHER" id="PTHR39569">
    <property type="entry name" value="INORGANIC TRIPHOSPHATASE"/>
    <property type="match status" value="1"/>
</dbReference>
<accession>A0A2K9N8E1</accession>
<dbReference type="InterPro" id="IPR023577">
    <property type="entry name" value="CYTH_domain"/>
</dbReference>